<dbReference type="AlphaFoldDB" id="A0A926Q4F8"/>
<dbReference type="EMBL" id="JACVDC010000133">
    <property type="protein sequence ID" value="MBC9798563.1"/>
    <property type="molecule type" value="Genomic_DNA"/>
</dbReference>
<keyword evidence="6" id="KW-0500">Molybdenum</keyword>
<dbReference type="GO" id="GO:0046872">
    <property type="term" value="F:metal ion binding"/>
    <property type="evidence" value="ECO:0007669"/>
    <property type="project" value="UniProtKB-UniRule"/>
</dbReference>
<sequence>MIPVTEARKIIKEHTFTLPPVTLNIAKAIGHVLAEDVYASCDIPPFHQSAMDGYAFVFADWKNKGSLLINGEVPAGTESNVSLSPGKAVRIFTGAAVPEGADTVVMQEKVNREGEQLFIEDELLEEGKNIRRRGTEIRKGDLALPGGTTLTPAGVGFLSGVGIAKVRVYPRPSVAVIVTGNELQSPGEPLQHGQIYESNSFMLRSALLEMGVENIMVDGAKDNLDELTAVLRKTLNHNDVVLLTGGVSVGDYDFVVEASGNCGVQTLFHRLKQRPGKPLYFGKKEGKLVFGLPG</sequence>
<comment type="cofactor">
    <cofactor evidence="6">
        <name>Mg(2+)</name>
        <dbReference type="ChEBI" id="CHEBI:18420"/>
    </cofactor>
</comment>
<keyword evidence="6" id="KW-0479">Metal-binding</keyword>
<gene>
    <name evidence="8" type="ORF">IBL28_21535</name>
</gene>
<feature type="non-terminal residue" evidence="8">
    <location>
        <position position="294"/>
    </location>
</feature>
<protein>
    <recommendedName>
        <fullName evidence="6">Molybdopterin molybdenumtransferase</fullName>
        <ecNumber evidence="6">2.10.1.1</ecNumber>
    </recommendedName>
</protein>
<evidence type="ECO:0000313" key="9">
    <source>
        <dbReference type="Proteomes" id="UP000653730"/>
    </source>
</evidence>
<evidence type="ECO:0000256" key="6">
    <source>
        <dbReference type="RuleBase" id="RU365090"/>
    </source>
</evidence>
<comment type="pathway">
    <text evidence="2 6">Cofactor biosynthesis; molybdopterin biosynthesis.</text>
</comment>
<accession>A0A926Q4F8</accession>
<dbReference type="InterPro" id="IPR001453">
    <property type="entry name" value="MoaB/Mog_dom"/>
</dbReference>
<comment type="similarity">
    <text evidence="3 6">Belongs to the MoeA family.</text>
</comment>
<dbReference type="Gene3D" id="3.40.980.10">
    <property type="entry name" value="MoaB/Mog-like domain"/>
    <property type="match status" value="1"/>
</dbReference>
<dbReference type="EC" id="2.10.1.1" evidence="6"/>
<dbReference type="RefSeq" id="WP_187967678.1">
    <property type="nucleotide sequence ID" value="NZ_JACVDC010000133.1"/>
</dbReference>
<evidence type="ECO:0000256" key="4">
    <source>
        <dbReference type="ARBA" id="ARBA00023150"/>
    </source>
</evidence>
<evidence type="ECO:0000256" key="2">
    <source>
        <dbReference type="ARBA" id="ARBA00005046"/>
    </source>
</evidence>
<name>A0A926Q4F8_9FLAO</name>
<dbReference type="SUPFAM" id="SSF63882">
    <property type="entry name" value="MoeA N-terminal region -like"/>
    <property type="match status" value="1"/>
</dbReference>
<reference evidence="8 9" key="1">
    <citation type="submission" date="2020-09" db="EMBL/GenBank/DDBJ databases">
        <title>Sinomicrobium weinanense sp. nov., a halophilic bacteria isolated from saline-alkali soil.</title>
        <authorList>
            <person name="Wu P."/>
            <person name="Ren H."/>
            <person name="Mei Y."/>
            <person name="Liang Y."/>
            <person name="Chen Z."/>
        </authorList>
    </citation>
    <scope>NUCLEOTIDE SEQUENCE [LARGE SCALE GENOMIC DNA]</scope>
    <source>
        <strain evidence="8 9">FJxs</strain>
    </source>
</reference>
<dbReference type="PANTHER" id="PTHR10192:SF5">
    <property type="entry name" value="GEPHYRIN"/>
    <property type="match status" value="1"/>
</dbReference>
<dbReference type="GO" id="GO:0005829">
    <property type="term" value="C:cytosol"/>
    <property type="evidence" value="ECO:0007669"/>
    <property type="project" value="TreeGrafter"/>
</dbReference>
<proteinExistence type="inferred from homology"/>
<dbReference type="InterPro" id="IPR038987">
    <property type="entry name" value="MoeA-like"/>
</dbReference>
<evidence type="ECO:0000256" key="1">
    <source>
        <dbReference type="ARBA" id="ARBA00002901"/>
    </source>
</evidence>
<dbReference type="Proteomes" id="UP000653730">
    <property type="component" value="Unassembled WGS sequence"/>
</dbReference>
<dbReference type="GO" id="GO:0006777">
    <property type="term" value="P:Mo-molybdopterin cofactor biosynthetic process"/>
    <property type="evidence" value="ECO:0007669"/>
    <property type="project" value="UniProtKB-UniRule"/>
</dbReference>
<evidence type="ECO:0000256" key="3">
    <source>
        <dbReference type="ARBA" id="ARBA00010763"/>
    </source>
</evidence>
<evidence type="ECO:0000259" key="7">
    <source>
        <dbReference type="SMART" id="SM00852"/>
    </source>
</evidence>
<comment type="function">
    <text evidence="1 6">Catalyzes the insertion of molybdate into adenylated molybdopterin with the concomitant release of AMP.</text>
</comment>
<feature type="domain" description="MoaB/Mog" evidence="7">
    <location>
        <begin position="175"/>
        <end position="294"/>
    </location>
</feature>
<dbReference type="PANTHER" id="PTHR10192">
    <property type="entry name" value="MOLYBDOPTERIN BIOSYNTHESIS PROTEIN"/>
    <property type="match status" value="1"/>
</dbReference>
<dbReference type="Pfam" id="PF00994">
    <property type="entry name" value="MoCF_biosynth"/>
    <property type="match status" value="1"/>
</dbReference>
<evidence type="ECO:0000256" key="5">
    <source>
        <dbReference type="ARBA" id="ARBA00047317"/>
    </source>
</evidence>
<dbReference type="GO" id="GO:0061599">
    <property type="term" value="F:molybdopterin molybdotransferase activity"/>
    <property type="evidence" value="ECO:0007669"/>
    <property type="project" value="UniProtKB-UniRule"/>
</dbReference>
<keyword evidence="9" id="KW-1185">Reference proteome</keyword>
<dbReference type="SUPFAM" id="SSF53218">
    <property type="entry name" value="Molybdenum cofactor biosynthesis proteins"/>
    <property type="match status" value="1"/>
</dbReference>
<dbReference type="Gene3D" id="3.90.105.10">
    <property type="entry name" value="Molybdopterin biosynthesis moea protein, domain 2"/>
    <property type="match status" value="1"/>
</dbReference>
<dbReference type="CDD" id="cd00887">
    <property type="entry name" value="MoeA"/>
    <property type="match status" value="1"/>
</dbReference>
<dbReference type="InterPro" id="IPR036425">
    <property type="entry name" value="MoaB/Mog-like_dom_sf"/>
</dbReference>
<dbReference type="InterPro" id="IPR005110">
    <property type="entry name" value="MoeA_linker/N"/>
</dbReference>
<evidence type="ECO:0000313" key="8">
    <source>
        <dbReference type="EMBL" id="MBC9798563.1"/>
    </source>
</evidence>
<dbReference type="NCBIfam" id="TIGR00177">
    <property type="entry name" value="molyb_syn"/>
    <property type="match status" value="1"/>
</dbReference>
<keyword evidence="4 6" id="KW-0501">Molybdenum cofactor biosynthesis</keyword>
<dbReference type="FunFam" id="2.170.190.11:FF:000001">
    <property type="entry name" value="Molybdopterin molybdenumtransferase"/>
    <property type="match status" value="1"/>
</dbReference>
<keyword evidence="6" id="KW-0460">Magnesium</keyword>
<organism evidence="8 9">
    <name type="scientific">Sinomicrobium weinanense</name>
    <dbReference type="NCBI Taxonomy" id="2842200"/>
    <lineage>
        <taxon>Bacteria</taxon>
        <taxon>Pseudomonadati</taxon>
        <taxon>Bacteroidota</taxon>
        <taxon>Flavobacteriia</taxon>
        <taxon>Flavobacteriales</taxon>
        <taxon>Flavobacteriaceae</taxon>
        <taxon>Sinomicrobium</taxon>
    </lineage>
</organism>
<comment type="caution">
    <text evidence="8">The sequence shown here is derived from an EMBL/GenBank/DDBJ whole genome shotgun (WGS) entry which is preliminary data.</text>
</comment>
<dbReference type="Gene3D" id="2.170.190.11">
    <property type="entry name" value="Molybdopterin biosynthesis moea protein, domain 3"/>
    <property type="match status" value="1"/>
</dbReference>
<dbReference type="InterPro" id="IPR036135">
    <property type="entry name" value="MoeA_linker/N_sf"/>
</dbReference>
<dbReference type="SMART" id="SM00852">
    <property type="entry name" value="MoCF_biosynth"/>
    <property type="match status" value="1"/>
</dbReference>
<keyword evidence="6" id="KW-0808">Transferase</keyword>
<comment type="catalytic activity">
    <reaction evidence="5">
        <text>adenylyl-molybdopterin + molybdate = Mo-molybdopterin + AMP + H(+)</text>
        <dbReference type="Rhea" id="RHEA:35047"/>
        <dbReference type="ChEBI" id="CHEBI:15378"/>
        <dbReference type="ChEBI" id="CHEBI:36264"/>
        <dbReference type="ChEBI" id="CHEBI:62727"/>
        <dbReference type="ChEBI" id="CHEBI:71302"/>
        <dbReference type="ChEBI" id="CHEBI:456215"/>
        <dbReference type="EC" id="2.10.1.1"/>
    </reaction>
</comment>
<dbReference type="Pfam" id="PF03453">
    <property type="entry name" value="MoeA_N"/>
    <property type="match status" value="1"/>
</dbReference>